<dbReference type="PROSITE" id="PS00409">
    <property type="entry name" value="PROKAR_NTER_METHYL"/>
    <property type="match status" value="1"/>
</dbReference>
<dbReference type="NCBIfam" id="TIGR02532">
    <property type="entry name" value="IV_pilin_GFxxxE"/>
    <property type="match status" value="1"/>
</dbReference>
<sequence>MISRPGRNSFGSQFPAGGFSLVELLVVTAIVAILLGVALPGYERQMLRVKRTTALAVLEQLRARQERFFVHHHRYAETFNELGFASEVYAIDAEGRAVEPDSRQRSYRITLTAATGLGYQLRAIAQLRQRRDARCQELAVDGRGAREAQPGAVEECW</sequence>
<accession>A0A5C8ZVC4</accession>
<dbReference type="EMBL" id="VRZA01000006">
    <property type="protein sequence ID" value="TXS91417.1"/>
    <property type="molecule type" value="Genomic_DNA"/>
</dbReference>
<evidence type="ECO:0000313" key="2">
    <source>
        <dbReference type="EMBL" id="TXS91417.1"/>
    </source>
</evidence>
<dbReference type="InterPro" id="IPR045584">
    <property type="entry name" value="Pilin-like"/>
</dbReference>
<dbReference type="SUPFAM" id="SSF54523">
    <property type="entry name" value="Pili subunits"/>
    <property type="match status" value="1"/>
</dbReference>
<evidence type="ECO:0000313" key="3">
    <source>
        <dbReference type="Proteomes" id="UP000321039"/>
    </source>
</evidence>
<evidence type="ECO:0000256" key="1">
    <source>
        <dbReference type="SAM" id="Phobius"/>
    </source>
</evidence>
<protein>
    <submittedName>
        <fullName evidence="2">Prepilin-type N-terminal cleavage/methylation domain-containing protein</fullName>
    </submittedName>
</protein>
<dbReference type="AlphaFoldDB" id="A0A5C8ZVC4"/>
<dbReference type="InterPro" id="IPR031982">
    <property type="entry name" value="PilE-like"/>
</dbReference>
<proteinExistence type="predicted"/>
<name>A0A5C8ZVC4_9GAMM</name>
<keyword evidence="3" id="KW-1185">Reference proteome</keyword>
<dbReference type="RefSeq" id="WP_148069651.1">
    <property type="nucleotide sequence ID" value="NZ_VRZA01000006.1"/>
</dbReference>
<dbReference type="Pfam" id="PF16732">
    <property type="entry name" value="ComP_DUS"/>
    <property type="match status" value="1"/>
</dbReference>
<keyword evidence="1" id="KW-0812">Transmembrane</keyword>
<dbReference type="Gene3D" id="3.30.700.10">
    <property type="entry name" value="Glycoprotein, Type 4 Pilin"/>
    <property type="match status" value="1"/>
</dbReference>
<organism evidence="2 3">
    <name type="scientific">Parahaliea maris</name>
    <dbReference type="NCBI Taxonomy" id="2716870"/>
    <lineage>
        <taxon>Bacteria</taxon>
        <taxon>Pseudomonadati</taxon>
        <taxon>Pseudomonadota</taxon>
        <taxon>Gammaproteobacteria</taxon>
        <taxon>Cellvibrionales</taxon>
        <taxon>Halieaceae</taxon>
        <taxon>Parahaliea</taxon>
    </lineage>
</organism>
<comment type="caution">
    <text evidence="2">The sequence shown here is derived from an EMBL/GenBank/DDBJ whole genome shotgun (WGS) entry which is preliminary data.</text>
</comment>
<dbReference type="InterPro" id="IPR012902">
    <property type="entry name" value="N_methyl_site"/>
</dbReference>
<keyword evidence="1" id="KW-0472">Membrane</keyword>
<reference evidence="2 3" key="1">
    <citation type="submission" date="2019-08" db="EMBL/GenBank/DDBJ databases">
        <title>Parahaliea maris sp. nov., isolated from the surface seawater.</title>
        <authorList>
            <person name="Liu Y."/>
        </authorList>
    </citation>
    <scope>NUCLEOTIDE SEQUENCE [LARGE SCALE GENOMIC DNA]</scope>
    <source>
        <strain evidence="2 3">HSLHS9</strain>
    </source>
</reference>
<keyword evidence="1" id="KW-1133">Transmembrane helix</keyword>
<dbReference type="GO" id="GO:0043683">
    <property type="term" value="P:type IV pilus assembly"/>
    <property type="evidence" value="ECO:0007669"/>
    <property type="project" value="InterPro"/>
</dbReference>
<feature type="transmembrane region" description="Helical" evidence="1">
    <location>
        <begin position="20"/>
        <end position="42"/>
    </location>
</feature>
<gene>
    <name evidence="2" type="ORF">FV139_16675</name>
</gene>
<dbReference type="Proteomes" id="UP000321039">
    <property type="component" value="Unassembled WGS sequence"/>
</dbReference>
<dbReference type="Pfam" id="PF07963">
    <property type="entry name" value="N_methyl"/>
    <property type="match status" value="1"/>
</dbReference>